<dbReference type="InterPro" id="IPR027417">
    <property type="entry name" value="P-loop_NTPase"/>
</dbReference>
<dbReference type="GO" id="GO:0016887">
    <property type="term" value="F:ATP hydrolysis activity"/>
    <property type="evidence" value="ECO:0007669"/>
    <property type="project" value="InterPro"/>
</dbReference>
<dbReference type="InterPro" id="IPR016300">
    <property type="entry name" value="ATPase_ArsA/GET3"/>
</dbReference>
<dbReference type="PANTHER" id="PTHR10803">
    <property type="entry name" value="ARSENICAL PUMP-DRIVING ATPASE ARSENITE-TRANSLOCATING ATPASE"/>
    <property type="match status" value="1"/>
</dbReference>
<name>A0A6H5GVP9_9HEMI</name>
<dbReference type="CDD" id="cd02035">
    <property type="entry name" value="ArsA"/>
    <property type="match status" value="1"/>
</dbReference>
<dbReference type="SUPFAM" id="SSF52540">
    <property type="entry name" value="P-loop containing nucleoside triphosphate hydrolases"/>
    <property type="match status" value="1"/>
</dbReference>
<evidence type="ECO:0000313" key="3">
    <source>
        <dbReference type="EMBL" id="CAB0008558.1"/>
    </source>
</evidence>
<dbReference type="Pfam" id="PF02374">
    <property type="entry name" value="ArsA_ATPase"/>
    <property type="match status" value="1"/>
</dbReference>
<proteinExistence type="inferred from homology"/>
<comment type="similarity">
    <text evidence="1">Belongs to the arsA ATPase family.</text>
</comment>
<dbReference type="GO" id="GO:0071816">
    <property type="term" value="P:tail-anchored membrane protein insertion into ER membrane"/>
    <property type="evidence" value="ECO:0007669"/>
    <property type="project" value="TreeGrafter"/>
</dbReference>
<dbReference type="GO" id="GO:0043529">
    <property type="term" value="C:GET complex"/>
    <property type="evidence" value="ECO:0007669"/>
    <property type="project" value="TreeGrafter"/>
</dbReference>
<dbReference type="Proteomes" id="UP000479000">
    <property type="component" value="Unassembled WGS sequence"/>
</dbReference>
<keyword evidence="4" id="KW-1185">Reference proteome</keyword>
<evidence type="ECO:0000313" key="4">
    <source>
        <dbReference type="Proteomes" id="UP000479000"/>
    </source>
</evidence>
<reference evidence="3 4" key="1">
    <citation type="submission" date="2020-02" db="EMBL/GenBank/DDBJ databases">
        <authorList>
            <person name="Ferguson B K."/>
        </authorList>
    </citation>
    <scope>NUCLEOTIDE SEQUENCE [LARGE SCALE GENOMIC DNA]</scope>
</reference>
<dbReference type="PANTHER" id="PTHR10803:SF3">
    <property type="entry name" value="ATPASE GET3"/>
    <property type="match status" value="1"/>
</dbReference>
<protein>
    <recommendedName>
        <fullName evidence="2">ArsA/GET3 Anion-transporting ATPase-like domain-containing protein</fullName>
    </recommendedName>
</protein>
<gene>
    <name evidence="3" type="ORF">NTEN_LOCUS13804</name>
</gene>
<dbReference type="OrthoDB" id="1770at2759"/>
<sequence length="320" mass="35312">MANESLTLSIEACNISASAKSSLSNIVEDKSLKWIFVGGKGGVGKTTVSCSLAISLAESGRNVLLVSADPAHNVSDAFCRQFGNSPRPLKELPNLSVMEMNPHSKSGTDSSDGQTEEKLRKYLKNIPGVLECLAVANIIDTTPTDQYDVVVFDTAPTGHTVGMLSFSSQLPNIDRQIEITPQLDTLLSALEYNFSVVDDIEQFQDKLKNAYQKWKNPESTTFVCVCTADFLSIFETERLIQEVTLAGMDCRNIVVNQLIEDGGQDCQRCESKRRIQNDYLQHVYELFENFHVTEVPLVNDEVRGLAPLKSLANLLTKNPT</sequence>
<dbReference type="AlphaFoldDB" id="A0A6H5GVP9"/>
<dbReference type="NCBIfam" id="TIGR00345">
    <property type="entry name" value="GET3_arsA_TRC40"/>
    <property type="match status" value="1"/>
</dbReference>
<feature type="domain" description="ArsA/GET3 Anion-transporting ATPase-like" evidence="2">
    <location>
        <begin position="33"/>
        <end position="316"/>
    </location>
</feature>
<evidence type="ECO:0000256" key="1">
    <source>
        <dbReference type="ARBA" id="ARBA00011040"/>
    </source>
</evidence>
<dbReference type="GO" id="GO:0005524">
    <property type="term" value="F:ATP binding"/>
    <property type="evidence" value="ECO:0007669"/>
    <property type="project" value="InterPro"/>
</dbReference>
<dbReference type="EMBL" id="CADCXU010020487">
    <property type="protein sequence ID" value="CAB0008558.1"/>
    <property type="molecule type" value="Genomic_DNA"/>
</dbReference>
<organism evidence="3 4">
    <name type="scientific">Nesidiocoris tenuis</name>
    <dbReference type="NCBI Taxonomy" id="355587"/>
    <lineage>
        <taxon>Eukaryota</taxon>
        <taxon>Metazoa</taxon>
        <taxon>Ecdysozoa</taxon>
        <taxon>Arthropoda</taxon>
        <taxon>Hexapoda</taxon>
        <taxon>Insecta</taxon>
        <taxon>Pterygota</taxon>
        <taxon>Neoptera</taxon>
        <taxon>Paraneoptera</taxon>
        <taxon>Hemiptera</taxon>
        <taxon>Heteroptera</taxon>
        <taxon>Panheteroptera</taxon>
        <taxon>Cimicomorpha</taxon>
        <taxon>Miridae</taxon>
        <taxon>Dicyphina</taxon>
        <taxon>Nesidiocoris</taxon>
    </lineage>
</organism>
<dbReference type="InterPro" id="IPR025723">
    <property type="entry name" value="ArsA/GET3_ATPase-like"/>
</dbReference>
<evidence type="ECO:0000259" key="2">
    <source>
        <dbReference type="Pfam" id="PF02374"/>
    </source>
</evidence>
<dbReference type="Gene3D" id="3.40.50.300">
    <property type="entry name" value="P-loop containing nucleotide triphosphate hydrolases"/>
    <property type="match status" value="1"/>
</dbReference>
<accession>A0A6H5GVP9</accession>